<keyword evidence="3" id="KW-1185">Reference proteome</keyword>
<dbReference type="InterPro" id="IPR005546">
    <property type="entry name" value="Autotransporte_beta"/>
</dbReference>
<feature type="domain" description="Autotransporter" evidence="1">
    <location>
        <begin position="983"/>
        <end position="1299"/>
    </location>
</feature>
<evidence type="ECO:0000313" key="2">
    <source>
        <dbReference type="EMBL" id="QUJ78124.1"/>
    </source>
</evidence>
<dbReference type="Gene3D" id="2.160.20.20">
    <property type="match status" value="2"/>
</dbReference>
<dbReference type="KEGG" id="sual:KDD17_17435"/>
<protein>
    <recommendedName>
        <fullName evidence="1">Autotransporter domain-containing protein</fullName>
    </recommendedName>
</protein>
<evidence type="ECO:0000259" key="1">
    <source>
        <dbReference type="PROSITE" id="PS51208"/>
    </source>
</evidence>
<dbReference type="EMBL" id="CP073582">
    <property type="protein sequence ID" value="QUJ78124.1"/>
    <property type="molecule type" value="Genomic_DNA"/>
</dbReference>
<dbReference type="SUPFAM" id="SSF103515">
    <property type="entry name" value="Autotransporter"/>
    <property type="match status" value="1"/>
</dbReference>
<dbReference type="InterPro" id="IPR012332">
    <property type="entry name" value="Autotransporter_pectin_lyase_C"/>
</dbReference>
<proteinExistence type="predicted"/>
<name>A0A975PNU6_9RHOB</name>
<dbReference type="InterPro" id="IPR036709">
    <property type="entry name" value="Autotransporte_beta_dom_sf"/>
</dbReference>
<dbReference type="SUPFAM" id="SSF51126">
    <property type="entry name" value="Pectin lyase-like"/>
    <property type="match status" value="2"/>
</dbReference>
<organism evidence="2 3">
    <name type="scientific">Sulfitobacter albidus</name>
    <dbReference type="NCBI Taxonomy" id="2829501"/>
    <lineage>
        <taxon>Bacteria</taxon>
        <taxon>Pseudomonadati</taxon>
        <taxon>Pseudomonadota</taxon>
        <taxon>Alphaproteobacteria</taxon>
        <taxon>Rhodobacterales</taxon>
        <taxon>Roseobacteraceae</taxon>
        <taxon>Sulfitobacter</taxon>
    </lineage>
</organism>
<dbReference type="InterPro" id="IPR011050">
    <property type="entry name" value="Pectin_lyase_fold/virulence"/>
</dbReference>
<sequence>MNVDAGEVTNSGTAVAGATTVTGGELIVNNAGALNGAATVSGGTLDIDGGTTAVIENTGGTVEIGGGKVASLDNTSGTGTLTAGNIAGALNVDAGEVTNSGTAVAGATTVTGGELIVDGTGALNGASTVSGGTLDINGGSTAAIENTGGAVEIGGGTVASLDNTSGTGTLTAGNIAGALNVDAGEVTNSGTAVAGATTVTGGELIVDGTGALNGASTVSGGTLDIDGGSTAAVENTGGTVEIGGGTVASLDNTSGAFVMSAGTVMQGVRIVAGSANIAGGTIGGDLEIASGDVTTTGGTVEGALSQTGGALALGSAVVGDVTVSGGTLDLNDGAVVGRLSNAGTVLFDGGSVGTVDNFGAFSIAGTRSVSGDFSNAGTLDATTPGADTLNVGGAFTSSGDIRNDAETGLTIISETITIAEGATFGGAQSIDGTLVLDGATTLATNSTIAGDVTVTQSLSNTGQTGVSGSLTLTNDALDNTGALSVAENGRISGVSVLTNRDGGQVDIAAGGSIATGSTINDGAGSVLRITGALTTDSGVFNRNGGQLVTLQGADVSGQITNDADLDLAGGRTGTLSNAVGGTTDVSADTTVQGSVVNAGQLDVTGGTLTVTEGPVTNLSGAALTVARDGTLGSGLLNRAGATATLAGTVTGNVDNLASATLTGAGGRIAGALRNLGTVNVADGEPFAVDGGLANLAEATLVLSGGLDGAVENFGTVTLGDSDAAITGAFDTNGDLTVTAGQTLDVGGGTFLQNGSTNTIDGTLSGAVRANAGSTLRLGADGILGSAGQRVVNAGADVFAINGTVLGTLATTGGSLTQLGDGAVLGGLDSGGGTFSLQDGTVGTVVRIAGDARFAGTIAFDADLSTGSVSSDRIDVGGDLSGENVTLSFANIGGDSGDIDGLVLFNYEGDNTLSFGTIEGTPEFGRFEYFVQDNGAGSITLQSQVNSGIASLAATVGLTQTLVGAVINRPTPPFVTGLADDPGESPCGGGGWARLTGGQANAEGDFRDVRRGSGGRTPVDLSYQGIQLGGDFACFDDRYFNGFDMAFGAVGGYNRGSSVNEVRTLDPLTGQATGPLGSVTNTDFTQTYGGIYATASRGPLFVDLQYRLETTKYDSSNIELIPGAAFDLDDQRYETKGQTLSGAVSYSWPIKAFEGMSFVGSAGFSFSNYETDEIDLGTDGRLELADGEARLGFISGTVSQTKFLPDEVSLINYFATATYYNDFGDDPSAVFTDNQGRANEIALSNLGSYGELSAGLNYVRLLDPVGTVSPRQLNAAIRIDARTGSNVESWGVTGQVRLQF</sequence>
<dbReference type="PROSITE" id="PS51208">
    <property type="entry name" value="AUTOTRANSPORTER"/>
    <property type="match status" value="1"/>
</dbReference>
<reference evidence="2" key="1">
    <citation type="submission" date="2021-04" db="EMBL/GenBank/DDBJ databases">
        <title>Complete genome sequence for Sulfitobacter sp. strain JK7-1.</title>
        <authorList>
            <person name="Park S.-J."/>
        </authorList>
    </citation>
    <scope>NUCLEOTIDE SEQUENCE</scope>
    <source>
        <strain evidence="2">JK7-1</strain>
    </source>
</reference>
<gene>
    <name evidence="2" type="ORF">KDD17_17435</name>
</gene>
<evidence type="ECO:0000313" key="3">
    <source>
        <dbReference type="Proteomes" id="UP000683291"/>
    </source>
</evidence>
<dbReference type="Proteomes" id="UP000683291">
    <property type="component" value="Chromosome pJK7-1-1"/>
</dbReference>
<accession>A0A975PNU6</accession>
<dbReference type="RefSeq" id="WP_212706316.1">
    <property type="nucleotide sequence ID" value="NZ_CP073582.1"/>
</dbReference>